<evidence type="ECO:0000313" key="2">
    <source>
        <dbReference type="EMBL" id="OJT02693.1"/>
    </source>
</evidence>
<name>A0A1M2V555_TRAPU</name>
<gene>
    <name evidence="2" type="ORF">TRAPUB_6767</name>
</gene>
<dbReference type="OMA" id="DVYCTGR"/>
<dbReference type="InterPro" id="IPR011009">
    <property type="entry name" value="Kinase-like_dom_sf"/>
</dbReference>
<sequence length="284" mass="32136">MASEEADYPWYVREADGSIDFCGIPDRLLRHPELQRRGIVPTDVLKPGTVYRTLPMIEPVYVVKILNPSMEELAIYQRLLRELKRSNNHTVPCEVTLNGHPLLIMPSFDRLGSIHGGKQTAPALIDIIFQLVEGLEFLHSLRIVHMDMCPDNVIAANHHHTTVNPSAVEDRLYIIDFDSSRQFTLGPGVQRAITLPETQIEPPNGLTHFDPYSWDVYCTGRTHATKNKGKLVQNGQALRETVTSCVVTTQHGLRARFSSNRQVLEWLDRIAMPSLRPEFLDGLL</sequence>
<feature type="domain" description="Protein kinase" evidence="1">
    <location>
        <begin position="39"/>
        <end position="284"/>
    </location>
</feature>
<dbReference type="Gene3D" id="1.10.510.10">
    <property type="entry name" value="Transferase(Phosphotransferase) domain 1"/>
    <property type="match status" value="1"/>
</dbReference>
<protein>
    <recommendedName>
        <fullName evidence="1">Protein kinase domain-containing protein</fullName>
    </recommendedName>
</protein>
<dbReference type="Proteomes" id="UP000184267">
    <property type="component" value="Unassembled WGS sequence"/>
</dbReference>
<dbReference type="AlphaFoldDB" id="A0A1M2V555"/>
<organism evidence="2 3">
    <name type="scientific">Trametes pubescens</name>
    <name type="common">White-rot fungus</name>
    <dbReference type="NCBI Taxonomy" id="154538"/>
    <lineage>
        <taxon>Eukaryota</taxon>
        <taxon>Fungi</taxon>
        <taxon>Dikarya</taxon>
        <taxon>Basidiomycota</taxon>
        <taxon>Agaricomycotina</taxon>
        <taxon>Agaricomycetes</taxon>
        <taxon>Polyporales</taxon>
        <taxon>Polyporaceae</taxon>
        <taxon>Trametes</taxon>
    </lineage>
</organism>
<dbReference type="SMART" id="SM00220">
    <property type="entry name" value="S_TKc"/>
    <property type="match status" value="1"/>
</dbReference>
<comment type="caution">
    <text evidence="2">The sequence shown here is derived from an EMBL/GenBank/DDBJ whole genome shotgun (WGS) entry which is preliminary data.</text>
</comment>
<keyword evidence="3" id="KW-1185">Reference proteome</keyword>
<dbReference type="InterPro" id="IPR000719">
    <property type="entry name" value="Prot_kinase_dom"/>
</dbReference>
<evidence type="ECO:0000259" key="1">
    <source>
        <dbReference type="PROSITE" id="PS50011"/>
    </source>
</evidence>
<dbReference type="SUPFAM" id="SSF56112">
    <property type="entry name" value="Protein kinase-like (PK-like)"/>
    <property type="match status" value="1"/>
</dbReference>
<reference evidence="2 3" key="1">
    <citation type="submission" date="2016-10" db="EMBL/GenBank/DDBJ databases">
        <title>Genome sequence of the basidiomycete white-rot fungus Trametes pubescens.</title>
        <authorList>
            <person name="Makela M.R."/>
            <person name="Granchi Z."/>
            <person name="Peng M."/>
            <person name="De Vries R.P."/>
            <person name="Grigoriev I."/>
            <person name="Riley R."/>
            <person name="Hilden K."/>
        </authorList>
    </citation>
    <scope>NUCLEOTIDE SEQUENCE [LARGE SCALE GENOMIC DNA]</scope>
    <source>
        <strain evidence="2 3">FBCC735</strain>
    </source>
</reference>
<dbReference type="GO" id="GO:0005524">
    <property type="term" value="F:ATP binding"/>
    <property type="evidence" value="ECO:0007669"/>
    <property type="project" value="InterPro"/>
</dbReference>
<evidence type="ECO:0000313" key="3">
    <source>
        <dbReference type="Proteomes" id="UP000184267"/>
    </source>
</evidence>
<dbReference type="OrthoDB" id="2731950at2759"/>
<dbReference type="GO" id="GO:0004672">
    <property type="term" value="F:protein kinase activity"/>
    <property type="evidence" value="ECO:0007669"/>
    <property type="project" value="InterPro"/>
</dbReference>
<dbReference type="PROSITE" id="PS50011">
    <property type="entry name" value="PROTEIN_KINASE_DOM"/>
    <property type="match status" value="1"/>
</dbReference>
<dbReference type="Pfam" id="PF00069">
    <property type="entry name" value="Pkinase"/>
    <property type="match status" value="1"/>
</dbReference>
<accession>A0A1M2V555</accession>
<dbReference type="EMBL" id="MNAD01001651">
    <property type="protein sequence ID" value="OJT02693.1"/>
    <property type="molecule type" value="Genomic_DNA"/>
</dbReference>
<proteinExistence type="predicted"/>